<evidence type="ECO:0000313" key="1">
    <source>
        <dbReference type="EMBL" id="PHQ35595.1"/>
    </source>
</evidence>
<accession>A0A2G1W970</accession>
<protein>
    <submittedName>
        <fullName evidence="1">Uncharacterized protein</fullName>
    </submittedName>
</protein>
<evidence type="ECO:0000313" key="2">
    <source>
        <dbReference type="Proteomes" id="UP000225740"/>
    </source>
</evidence>
<reference evidence="1 2" key="1">
    <citation type="submission" date="2017-06" db="EMBL/GenBank/DDBJ databases">
        <title>Description of Rhodopirellula bahusiensis sp. nov.</title>
        <authorList>
            <person name="Kizina J."/>
            <person name="Harder J."/>
        </authorList>
    </citation>
    <scope>NUCLEOTIDE SEQUENCE [LARGE SCALE GENOMIC DNA]</scope>
    <source>
        <strain evidence="1 2">SWK21</strain>
    </source>
</reference>
<sequence length="75" mass="8492">MIQSRDRLLVGVWTMTIRPVNFASASSSFIITSTASDDPLSGPSNTICREHLGVKHRTTRVKRIHWMNVIADRRV</sequence>
<gene>
    <name evidence="1" type="ORF">CEE69_08075</name>
</gene>
<comment type="caution">
    <text evidence="1">The sequence shown here is derived from an EMBL/GenBank/DDBJ whole genome shotgun (WGS) entry which is preliminary data.</text>
</comment>
<proteinExistence type="predicted"/>
<dbReference type="EMBL" id="NIZW01000006">
    <property type="protein sequence ID" value="PHQ35595.1"/>
    <property type="molecule type" value="Genomic_DNA"/>
</dbReference>
<keyword evidence="2" id="KW-1185">Reference proteome</keyword>
<organism evidence="1 2">
    <name type="scientific">Rhodopirellula bahusiensis</name>
    <dbReference type="NCBI Taxonomy" id="2014065"/>
    <lineage>
        <taxon>Bacteria</taxon>
        <taxon>Pseudomonadati</taxon>
        <taxon>Planctomycetota</taxon>
        <taxon>Planctomycetia</taxon>
        <taxon>Pirellulales</taxon>
        <taxon>Pirellulaceae</taxon>
        <taxon>Rhodopirellula</taxon>
    </lineage>
</organism>
<name>A0A2G1W970_9BACT</name>
<dbReference type="Proteomes" id="UP000225740">
    <property type="component" value="Unassembled WGS sequence"/>
</dbReference>
<dbReference type="AlphaFoldDB" id="A0A2G1W970"/>